<reference evidence="2 3" key="1">
    <citation type="submission" date="2021-06" db="EMBL/GenBank/DDBJ databases">
        <authorList>
            <person name="Palmer J.M."/>
        </authorList>
    </citation>
    <scope>NUCLEOTIDE SEQUENCE [LARGE SCALE GENOMIC DNA]</scope>
    <source>
        <strain evidence="2 3">MEX-2019</strain>
        <tissue evidence="2">Muscle</tissue>
    </source>
</reference>
<gene>
    <name evidence="2" type="ORF">CRENBAI_012698</name>
</gene>
<feature type="region of interest" description="Disordered" evidence="1">
    <location>
        <begin position="1"/>
        <end position="21"/>
    </location>
</feature>
<protein>
    <submittedName>
        <fullName evidence="2">Uncharacterized protein</fullName>
    </submittedName>
</protein>
<proteinExistence type="predicted"/>
<evidence type="ECO:0000313" key="3">
    <source>
        <dbReference type="Proteomes" id="UP001311232"/>
    </source>
</evidence>
<comment type="caution">
    <text evidence="2">The sequence shown here is derived from an EMBL/GenBank/DDBJ whole genome shotgun (WGS) entry which is preliminary data.</text>
</comment>
<sequence>KHKKWPHSMVSQRRKGVATDEDWENTRVKGIQLKDQNKESVQFSELRISAGGRSWPAAGSTPVRNLLPGCVYKELQDDHPVPDGPTLLAEVTSPLQDHPCSFPADWWLPETLFTAVICQRLLDSDLPCLPALHPLLKFQLGSFPPSTGTELPPGSQPLPQSFPSECVIP</sequence>
<name>A0AAV9R5C1_9TELE</name>
<dbReference type="Proteomes" id="UP001311232">
    <property type="component" value="Unassembled WGS sequence"/>
</dbReference>
<keyword evidence="3" id="KW-1185">Reference proteome</keyword>
<accession>A0AAV9R5C1</accession>
<evidence type="ECO:0000313" key="2">
    <source>
        <dbReference type="EMBL" id="KAK5603205.1"/>
    </source>
</evidence>
<dbReference type="AlphaFoldDB" id="A0AAV9R5C1"/>
<feature type="compositionally biased region" description="Basic residues" evidence="1">
    <location>
        <begin position="1"/>
        <end position="16"/>
    </location>
</feature>
<evidence type="ECO:0000256" key="1">
    <source>
        <dbReference type="SAM" id="MobiDB-lite"/>
    </source>
</evidence>
<organism evidence="2 3">
    <name type="scientific">Crenichthys baileyi</name>
    <name type="common">White River springfish</name>
    <dbReference type="NCBI Taxonomy" id="28760"/>
    <lineage>
        <taxon>Eukaryota</taxon>
        <taxon>Metazoa</taxon>
        <taxon>Chordata</taxon>
        <taxon>Craniata</taxon>
        <taxon>Vertebrata</taxon>
        <taxon>Euteleostomi</taxon>
        <taxon>Actinopterygii</taxon>
        <taxon>Neopterygii</taxon>
        <taxon>Teleostei</taxon>
        <taxon>Neoteleostei</taxon>
        <taxon>Acanthomorphata</taxon>
        <taxon>Ovalentaria</taxon>
        <taxon>Atherinomorphae</taxon>
        <taxon>Cyprinodontiformes</taxon>
        <taxon>Goodeidae</taxon>
        <taxon>Crenichthys</taxon>
    </lineage>
</organism>
<dbReference type="EMBL" id="JAHHUM010002549">
    <property type="protein sequence ID" value="KAK5603205.1"/>
    <property type="molecule type" value="Genomic_DNA"/>
</dbReference>
<feature type="non-terminal residue" evidence="2">
    <location>
        <position position="1"/>
    </location>
</feature>